<dbReference type="SUPFAM" id="SSF52200">
    <property type="entry name" value="Toll/Interleukin receptor TIR domain"/>
    <property type="match status" value="1"/>
</dbReference>
<dbReference type="GO" id="GO:0061809">
    <property type="term" value="F:NAD+ nucleosidase activity, cyclic ADP-ribose generating"/>
    <property type="evidence" value="ECO:0007669"/>
    <property type="project" value="UniProtKB-EC"/>
</dbReference>
<dbReference type="FunFam" id="3.40.50.10140:FF:000007">
    <property type="entry name" value="Disease resistance protein (TIR-NBS-LRR class)"/>
    <property type="match status" value="1"/>
</dbReference>
<feature type="domain" description="TIR" evidence="5">
    <location>
        <begin position="21"/>
        <end position="169"/>
    </location>
</feature>
<evidence type="ECO:0000256" key="2">
    <source>
        <dbReference type="ARBA" id="ARBA00022801"/>
    </source>
</evidence>
<protein>
    <recommendedName>
        <fullName evidence="1">ADP-ribosyl cyclase/cyclic ADP-ribose hydrolase</fullName>
        <ecNumber evidence="1">3.2.2.6</ecNumber>
    </recommendedName>
</protein>
<evidence type="ECO:0000259" key="5">
    <source>
        <dbReference type="PROSITE" id="PS50104"/>
    </source>
</evidence>
<dbReference type="PROSITE" id="PS50104">
    <property type="entry name" value="TIR"/>
    <property type="match status" value="1"/>
</dbReference>
<dbReference type="InterPro" id="IPR000157">
    <property type="entry name" value="TIR_dom"/>
</dbReference>
<dbReference type="PANTHER" id="PTHR32009:SF39">
    <property type="entry name" value="TIR DOMAIN-CONTAINING PROTEIN"/>
    <property type="match status" value="1"/>
</dbReference>
<dbReference type="Gene3D" id="3.40.50.10140">
    <property type="entry name" value="Toll/interleukin-1 receptor homology (TIR) domain"/>
    <property type="match status" value="1"/>
</dbReference>
<organism evidence="6 7">
    <name type="scientific">Protea cynaroides</name>
    <dbReference type="NCBI Taxonomy" id="273540"/>
    <lineage>
        <taxon>Eukaryota</taxon>
        <taxon>Viridiplantae</taxon>
        <taxon>Streptophyta</taxon>
        <taxon>Embryophyta</taxon>
        <taxon>Tracheophyta</taxon>
        <taxon>Spermatophyta</taxon>
        <taxon>Magnoliopsida</taxon>
        <taxon>Proteales</taxon>
        <taxon>Proteaceae</taxon>
        <taxon>Protea</taxon>
    </lineage>
</organism>
<keyword evidence="2" id="KW-0378">Hydrolase</keyword>
<evidence type="ECO:0000256" key="3">
    <source>
        <dbReference type="ARBA" id="ARBA00023027"/>
    </source>
</evidence>
<dbReference type="AlphaFoldDB" id="A0A9Q0KSW6"/>
<evidence type="ECO:0000313" key="7">
    <source>
        <dbReference type="Proteomes" id="UP001141806"/>
    </source>
</evidence>
<evidence type="ECO:0000313" key="6">
    <source>
        <dbReference type="EMBL" id="KAJ4975666.1"/>
    </source>
</evidence>
<sequence length="169" mass="19130">MMASDWVSFPSVSTTFTTGSSSYDVFLNFRGEDTRNNFTGFLNLVLKDRGIDVFIDSKNLWTGQAIGPALNKAIQGSKIFIPVISEGYAHSKWCLLKLVQIVQCYISKGQMVLPIFFHVNPSHVRNQTGSFEEAFRKHQKNFEPHIVESWKEALRVVGNLKGETIDQNK</sequence>
<evidence type="ECO:0000256" key="4">
    <source>
        <dbReference type="ARBA" id="ARBA00047304"/>
    </source>
</evidence>
<dbReference type="OrthoDB" id="6160824at2759"/>
<comment type="catalytic activity">
    <reaction evidence="4">
        <text>NAD(+) + H2O = ADP-D-ribose + nicotinamide + H(+)</text>
        <dbReference type="Rhea" id="RHEA:16301"/>
        <dbReference type="ChEBI" id="CHEBI:15377"/>
        <dbReference type="ChEBI" id="CHEBI:15378"/>
        <dbReference type="ChEBI" id="CHEBI:17154"/>
        <dbReference type="ChEBI" id="CHEBI:57540"/>
        <dbReference type="ChEBI" id="CHEBI:57967"/>
        <dbReference type="EC" id="3.2.2.6"/>
    </reaction>
    <physiologicalReaction direction="left-to-right" evidence="4">
        <dbReference type="Rhea" id="RHEA:16302"/>
    </physiologicalReaction>
</comment>
<comment type="caution">
    <text evidence="6">The sequence shown here is derived from an EMBL/GenBank/DDBJ whole genome shotgun (WGS) entry which is preliminary data.</text>
</comment>
<reference evidence="6" key="1">
    <citation type="journal article" date="2023" name="Plant J.">
        <title>The genome of the king protea, Protea cynaroides.</title>
        <authorList>
            <person name="Chang J."/>
            <person name="Duong T.A."/>
            <person name="Schoeman C."/>
            <person name="Ma X."/>
            <person name="Roodt D."/>
            <person name="Barker N."/>
            <person name="Li Z."/>
            <person name="Van de Peer Y."/>
            <person name="Mizrachi E."/>
        </authorList>
    </citation>
    <scope>NUCLEOTIDE SEQUENCE</scope>
    <source>
        <tissue evidence="6">Young leaves</tissue>
    </source>
</reference>
<dbReference type="Pfam" id="PF01582">
    <property type="entry name" value="TIR"/>
    <property type="match status" value="1"/>
</dbReference>
<gene>
    <name evidence="6" type="ORF">NE237_000772</name>
</gene>
<dbReference type="EMBL" id="JAMYWD010000003">
    <property type="protein sequence ID" value="KAJ4975666.1"/>
    <property type="molecule type" value="Genomic_DNA"/>
</dbReference>
<dbReference type="InterPro" id="IPR035897">
    <property type="entry name" value="Toll_tir_struct_dom_sf"/>
</dbReference>
<keyword evidence="7" id="KW-1185">Reference proteome</keyword>
<dbReference type="SMART" id="SM00255">
    <property type="entry name" value="TIR"/>
    <property type="match status" value="1"/>
</dbReference>
<dbReference type="GO" id="GO:0007165">
    <property type="term" value="P:signal transduction"/>
    <property type="evidence" value="ECO:0007669"/>
    <property type="project" value="InterPro"/>
</dbReference>
<evidence type="ECO:0000256" key="1">
    <source>
        <dbReference type="ARBA" id="ARBA00011982"/>
    </source>
</evidence>
<accession>A0A9Q0KSW6</accession>
<proteinExistence type="predicted"/>
<dbReference type="EC" id="3.2.2.6" evidence="1"/>
<name>A0A9Q0KSW6_9MAGN</name>
<keyword evidence="3" id="KW-0520">NAD</keyword>
<dbReference type="PANTHER" id="PTHR32009">
    <property type="entry name" value="TMV RESISTANCE PROTEIN N-LIKE"/>
    <property type="match status" value="1"/>
</dbReference>
<dbReference type="Proteomes" id="UP001141806">
    <property type="component" value="Unassembled WGS sequence"/>
</dbReference>